<dbReference type="EMBL" id="CABPSM010000001">
    <property type="protein sequence ID" value="VVD63118.1"/>
    <property type="molecule type" value="Genomic_DNA"/>
</dbReference>
<name>A0A5E4RMM1_9BURK</name>
<sequence>MRELSEGSDGASLRTAVKALPYVLSHSRQPEPRSVTPDMRNQAMRGF</sequence>
<dbReference type="Proteomes" id="UP000343317">
    <property type="component" value="Unassembled WGS sequence"/>
</dbReference>
<keyword evidence="3" id="KW-1185">Reference proteome</keyword>
<protein>
    <submittedName>
        <fullName evidence="2">Uncharacterized protein</fullName>
    </submittedName>
</protein>
<gene>
    <name evidence="2" type="ORF">PHO31112_00217</name>
</gene>
<reference evidence="2 3" key="1">
    <citation type="submission" date="2019-08" db="EMBL/GenBank/DDBJ databases">
        <authorList>
            <person name="Peeters C."/>
        </authorList>
    </citation>
    <scope>NUCLEOTIDE SEQUENCE [LARGE SCALE GENOMIC DNA]</scope>
    <source>
        <strain evidence="2 3">LMG 31112</strain>
    </source>
</reference>
<dbReference type="AlphaFoldDB" id="A0A5E4RMM1"/>
<evidence type="ECO:0000313" key="2">
    <source>
        <dbReference type="EMBL" id="VVD63118.1"/>
    </source>
</evidence>
<evidence type="ECO:0000313" key="3">
    <source>
        <dbReference type="Proteomes" id="UP000343317"/>
    </source>
</evidence>
<feature type="region of interest" description="Disordered" evidence="1">
    <location>
        <begin position="24"/>
        <end position="47"/>
    </location>
</feature>
<accession>A0A5E4RMM1</accession>
<evidence type="ECO:0000256" key="1">
    <source>
        <dbReference type="SAM" id="MobiDB-lite"/>
    </source>
</evidence>
<proteinExistence type="predicted"/>
<organism evidence="2 3">
    <name type="scientific">Pandoraea horticolens</name>
    <dbReference type="NCBI Taxonomy" id="2508298"/>
    <lineage>
        <taxon>Bacteria</taxon>
        <taxon>Pseudomonadati</taxon>
        <taxon>Pseudomonadota</taxon>
        <taxon>Betaproteobacteria</taxon>
        <taxon>Burkholderiales</taxon>
        <taxon>Burkholderiaceae</taxon>
        <taxon>Pandoraea</taxon>
    </lineage>
</organism>